<dbReference type="EMBL" id="VICG01000005">
    <property type="protein sequence ID" value="KAA8571834.1"/>
    <property type="molecule type" value="Genomic_DNA"/>
</dbReference>
<evidence type="ECO:0000313" key="3">
    <source>
        <dbReference type="Proteomes" id="UP000322873"/>
    </source>
</evidence>
<protein>
    <submittedName>
        <fullName evidence="2">Uncharacterized protein</fullName>
    </submittedName>
</protein>
<keyword evidence="3" id="KW-1185">Reference proteome</keyword>
<evidence type="ECO:0000256" key="1">
    <source>
        <dbReference type="SAM" id="MobiDB-lite"/>
    </source>
</evidence>
<comment type="caution">
    <text evidence="2">The sequence shown here is derived from an EMBL/GenBank/DDBJ whole genome shotgun (WGS) entry which is preliminary data.</text>
</comment>
<dbReference type="Proteomes" id="UP000322873">
    <property type="component" value="Unassembled WGS sequence"/>
</dbReference>
<name>A0A5M9JQQ5_MONFR</name>
<reference evidence="2 3" key="1">
    <citation type="submission" date="2019-06" db="EMBL/GenBank/DDBJ databases">
        <title>Genome Sequence of the Brown Rot Fungal Pathogen Monilinia fructicola.</title>
        <authorList>
            <person name="De Miccolis Angelini R.M."/>
            <person name="Landi L."/>
            <person name="Abate D."/>
            <person name="Pollastro S."/>
            <person name="Romanazzi G."/>
            <person name="Faretra F."/>
        </authorList>
    </citation>
    <scope>NUCLEOTIDE SEQUENCE [LARGE SCALE GENOMIC DNA]</scope>
    <source>
        <strain evidence="2 3">Mfrc123</strain>
    </source>
</reference>
<dbReference type="AlphaFoldDB" id="A0A5M9JQQ5"/>
<dbReference type="VEuPathDB" id="FungiDB:MFRU_035g00670"/>
<organism evidence="2 3">
    <name type="scientific">Monilinia fructicola</name>
    <name type="common">Brown rot fungus</name>
    <name type="synonym">Ciboria fructicola</name>
    <dbReference type="NCBI Taxonomy" id="38448"/>
    <lineage>
        <taxon>Eukaryota</taxon>
        <taxon>Fungi</taxon>
        <taxon>Dikarya</taxon>
        <taxon>Ascomycota</taxon>
        <taxon>Pezizomycotina</taxon>
        <taxon>Leotiomycetes</taxon>
        <taxon>Helotiales</taxon>
        <taxon>Sclerotiniaceae</taxon>
        <taxon>Monilinia</taxon>
    </lineage>
</organism>
<feature type="region of interest" description="Disordered" evidence="1">
    <location>
        <begin position="276"/>
        <end position="309"/>
    </location>
</feature>
<gene>
    <name evidence="2" type="ORF">EYC84_001799</name>
</gene>
<feature type="compositionally biased region" description="Basic residues" evidence="1">
    <location>
        <begin position="295"/>
        <end position="309"/>
    </location>
</feature>
<sequence>MLDKLLTMPGGLALHPTVIQRQLPAYTHISVRPMSNGRELVWVVGRDQDQDDWISRAKKEMASLEGTHAFAMKRGREMRKDRNARLIQDQREIARLRMEGESFEHILERQKEIETREANLKAMFTEINLTRRAKEKASKMKRLANRIAYKASVERKATYRLEQKMQLNKQHWDQSRLASLLANLKRARIDRQGRQEGREAMMKTFLGSRNARRAEQRAKFLSTTVNYHSKPLQIGARKVELEGGSGSGKSTKGLRITQFKKTTRDVAKRGLLLRPSRPTVPTVSGIRMKQESTLKRRKWLHKRREGNPN</sequence>
<proteinExistence type="predicted"/>
<evidence type="ECO:0000313" key="2">
    <source>
        <dbReference type="EMBL" id="KAA8571834.1"/>
    </source>
</evidence>
<accession>A0A5M9JQQ5</accession>